<dbReference type="EMBL" id="CP109019">
    <property type="protein sequence ID" value="WUT87369.1"/>
    <property type="molecule type" value="Genomic_DNA"/>
</dbReference>
<protein>
    <submittedName>
        <fullName evidence="1">Uncharacterized protein</fullName>
    </submittedName>
</protein>
<name>A0ABZ1XUU8_9ACTN</name>
<proteinExistence type="predicted"/>
<dbReference type="RefSeq" id="WP_329404380.1">
    <property type="nucleotide sequence ID" value="NZ_CP109019.1"/>
</dbReference>
<organism evidence="1 2">
    <name type="scientific">Streptomyces melanogenes</name>
    <dbReference type="NCBI Taxonomy" id="67326"/>
    <lineage>
        <taxon>Bacteria</taxon>
        <taxon>Bacillati</taxon>
        <taxon>Actinomycetota</taxon>
        <taxon>Actinomycetes</taxon>
        <taxon>Kitasatosporales</taxon>
        <taxon>Streptomycetaceae</taxon>
        <taxon>Streptomyces</taxon>
    </lineage>
</organism>
<evidence type="ECO:0000313" key="2">
    <source>
        <dbReference type="Proteomes" id="UP001432060"/>
    </source>
</evidence>
<accession>A0ABZ1XUU8</accession>
<evidence type="ECO:0000313" key="1">
    <source>
        <dbReference type="EMBL" id="WUT87369.1"/>
    </source>
</evidence>
<keyword evidence="2" id="KW-1185">Reference proteome</keyword>
<sequence length="154" mass="17178">MTEPDDPRLVDAMWRATDLTRAYLAQDRSRVAACLVGLDMERLECVVAWLACEHDLLFERLGEPSMGVRELDAVAALAPPETEFATTAAVRRAKETGLLRAVEDLALLDQIHTLAVCTVVMLLEAYGRARALERVDADTAEYERRGYARPYPLT</sequence>
<gene>
    <name evidence="1" type="ORF">OG515_36755</name>
</gene>
<reference evidence="1" key="1">
    <citation type="submission" date="2022-10" db="EMBL/GenBank/DDBJ databases">
        <title>The complete genomes of actinobacterial strains from the NBC collection.</title>
        <authorList>
            <person name="Joergensen T.S."/>
            <person name="Alvarez Arevalo M."/>
            <person name="Sterndorff E.B."/>
            <person name="Faurdal D."/>
            <person name="Vuksanovic O."/>
            <person name="Mourched A.-S."/>
            <person name="Charusanti P."/>
            <person name="Shaw S."/>
            <person name="Blin K."/>
            <person name="Weber T."/>
        </authorList>
    </citation>
    <scope>NUCLEOTIDE SEQUENCE</scope>
    <source>
        <strain evidence="1">NBC_00668</strain>
    </source>
</reference>
<dbReference type="Proteomes" id="UP001432060">
    <property type="component" value="Chromosome"/>
</dbReference>